<dbReference type="Gene3D" id="4.10.900.10">
    <property type="entry name" value="TCF3-CBD (Catenin binding domain)"/>
    <property type="match status" value="1"/>
</dbReference>
<dbReference type="GO" id="GO:0044331">
    <property type="term" value="P:cell-cell adhesion mediated by cadherin"/>
    <property type="evidence" value="ECO:0007669"/>
    <property type="project" value="TreeGrafter"/>
</dbReference>
<evidence type="ECO:0000256" key="10">
    <source>
        <dbReference type="ARBA" id="ARBA00022949"/>
    </source>
</evidence>
<dbReference type="GO" id="GO:0005509">
    <property type="term" value="F:calcium ion binding"/>
    <property type="evidence" value="ECO:0007669"/>
    <property type="project" value="InterPro"/>
</dbReference>
<dbReference type="Proteomes" id="UP001331515">
    <property type="component" value="Unassembled WGS sequence"/>
</dbReference>
<comment type="subcellular location">
    <subcellularLocation>
        <location evidence="2">Cell junction</location>
    </subcellularLocation>
    <subcellularLocation>
        <location evidence="1">Cell membrane</location>
        <topology evidence="1">Single-pass type I membrane protein</topology>
    </subcellularLocation>
</comment>
<dbReference type="PANTHER" id="PTHR24027:SF89">
    <property type="entry name" value="CADHERIN-5"/>
    <property type="match status" value="1"/>
</dbReference>
<dbReference type="GO" id="GO:0045296">
    <property type="term" value="F:cadherin binding"/>
    <property type="evidence" value="ECO:0007669"/>
    <property type="project" value="TreeGrafter"/>
</dbReference>
<keyword evidence="11 15" id="KW-1133">Transmembrane helix</keyword>
<keyword evidence="7 16" id="KW-0732">Signal</keyword>
<keyword evidence="19" id="KW-1185">Reference proteome</keyword>
<evidence type="ECO:0000256" key="5">
    <source>
        <dbReference type="ARBA" id="ARBA00022692"/>
    </source>
</evidence>
<evidence type="ECO:0000256" key="13">
    <source>
        <dbReference type="ARBA" id="ARBA00023180"/>
    </source>
</evidence>
<dbReference type="Pfam" id="PF01049">
    <property type="entry name" value="CADH_Y-type_LIR"/>
    <property type="match status" value="1"/>
</dbReference>
<name>A0AAN8CTA7_CHAGU</name>
<dbReference type="GO" id="GO:0005912">
    <property type="term" value="C:adherens junction"/>
    <property type="evidence" value="ECO:0007669"/>
    <property type="project" value="TreeGrafter"/>
</dbReference>
<dbReference type="PANTHER" id="PTHR24027">
    <property type="entry name" value="CADHERIN-23"/>
    <property type="match status" value="1"/>
</dbReference>
<dbReference type="GO" id="GO:0007156">
    <property type="term" value="P:homophilic cell adhesion via plasma membrane adhesion molecules"/>
    <property type="evidence" value="ECO:0007669"/>
    <property type="project" value="InterPro"/>
</dbReference>
<dbReference type="GO" id="GO:0016342">
    <property type="term" value="C:catenin complex"/>
    <property type="evidence" value="ECO:0007669"/>
    <property type="project" value="TreeGrafter"/>
</dbReference>
<evidence type="ECO:0000256" key="14">
    <source>
        <dbReference type="RuleBase" id="RU004357"/>
    </source>
</evidence>
<organism evidence="18 19">
    <name type="scientific">Champsocephalus gunnari</name>
    <name type="common">Mackerel icefish</name>
    <dbReference type="NCBI Taxonomy" id="52237"/>
    <lineage>
        <taxon>Eukaryota</taxon>
        <taxon>Metazoa</taxon>
        <taxon>Chordata</taxon>
        <taxon>Craniata</taxon>
        <taxon>Vertebrata</taxon>
        <taxon>Euteleostomi</taxon>
        <taxon>Actinopterygii</taxon>
        <taxon>Neopterygii</taxon>
        <taxon>Teleostei</taxon>
        <taxon>Neoteleostei</taxon>
        <taxon>Acanthomorphata</taxon>
        <taxon>Eupercaria</taxon>
        <taxon>Perciformes</taxon>
        <taxon>Notothenioidei</taxon>
        <taxon>Channichthyidae</taxon>
        <taxon>Champsocephalus</taxon>
    </lineage>
</organism>
<dbReference type="FunFam" id="4.10.900.10:FF:000008">
    <property type="entry name" value="Cadherin 5"/>
    <property type="match status" value="1"/>
</dbReference>
<dbReference type="InterPro" id="IPR000233">
    <property type="entry name" value="Cadherin_Y-type_LIR"/>
</dbReference>
<evidence type="ECO:0000256" key="16">
    <source>
        <dbReference type="SAM" id="SignalP"/>
    </source>
</evidence>
<dbReference type="GO" id="GO:0002009">
    <property type="term" value="P:morphogenesis of an epithelium"/>
    <property type="evidence" value="ECO:0007669"/>
    <property type="project" value="UniProtKB-ARBA"/>
</dbReference>
<keyword evidence="10" id="KW-0965">Cell junction</keyword>
<keyword evidence="5 15" id="KW-0812">Transmembrane</keyword>
<dbReference type="GO" id="GO:0008013">
    <property type="term" value="F:beta-catenin binding"/>
    <property type="evidence" value="ECO:0007669"/>
    <property type="project" value="TreeGrafter"/>
</dbReference>
<gene>
    <name evidence="18" type="ORF">CgunFtcFv8_016896</name>
</gene>
<proteinExistence type="predicted"/>
<keyword evidence="6" id="KW-0479">Metal-binding</keyword>
<keyword evidence="8" id="KW-0677">Repeat</keyword>
<evidence type="ECO:0000259" key="17">
    <source>
        <dbReference type="Pfam" id="PF01049"/>
    </source>
</evidence>
<evidence type="ECO:0000256" key="6">
    <source>
        <dbReference type="ARBA" id="ARBA00022723"/>
    </source>
</evidence>
<evidence type="ECO:0000256" key="7">
    <source>
        <dbReference type="ARBA" id="ARBA00022729"/>
    </source>
</evidence>
<keyword evidence="4" id="KW-0165">Cleavage on pair of basic residues</keyword>
<evidence type="ECO:0000313" key="19">
    <source>
        <dbReference type="Proteomes" id="UP001331515"/>
    </source>
</evidence>
<evidence type="ECO:0000256" key="15">
    <source>
        <dbReference type="SAM" id="Phobius"/>
    </source>
</evidence>
<dbReference type="GO" id="GO:0005923">
    <property type="term" value="C:bicellular tight junction"/>
    <property type="evidence" value="ECO:0007669"/>
    <property type="project" value="TreeGrafter"/>
</dbReference>
<evidence type="ECO:0000313" key="18">
    <source>
        <dbReference type="EMBL" id="KAK5908875.1"/>
    </source>
</evidence>
<evidence type="ECO:0000256" key="11">
    <source>
        <dbReference type="ARBA" id="ARBA00022989"/>
    </source>
</evidence>
<accession>A0AAN8CTA7</accession>
<dbReference type="GO" id="GO:0007043">
    <property type="term" value="P:cell-cell junction assembly"/>
    <property type="evidence" value="ECO:0007669"/>
    <property type="project" value="TreeGrafter"/>
</dbReference>
<dbReference type="GO" id="GO:0016339">
    <property type="term" value="P:calcium-dependent cell-cell adhesion via plasma membrane cell adhesion molecules"/>
    <property type="evidence" value="ECO:0007669"/>
    <property type="project" value="TreeGrafter"/>
</dbReference>
<protein>
    <recommendedName>
        <fullName evidence="17">Cadherin Y-type LIR-motif domain-containing protein</fullName>
    </recommendedName>
</protein>
<comment type="caution">
    <text evidence="18">The sequence shown here is derived from an EMBL/GenBank/DDBJ whole genome shotgun (WGS) entry which is preliminary data.</text>
</comment>
<feature type="transmembrane region" description="Helical" evidence="15">
    <location>
        <begin position="93"/>
        <end position="114"/>
    </location>
</feature>
<dbReference type="GO" id="GO:0000902">
    <property type="term" value="P:cell morphogenesis"/>
    <property type="evidence" value="ECO:0007669"/>
    <property type="project" value="TreeGrafter"/>
</dbReference>
<dbReference type="GO" id="GO:0019903">
    <property type="term" value="F:protein phosphatase binding"/>
    <property type="evidence" value="ECO:0007669"/>
    <property type="project" value="TreeGrafter"/>
</dbReference>
<dbReference type="GO" id="GO:0034332">
    <property type="term" value="P:adherens junction organization"/>
    <property type="evidence" value="ECO:0007669"/>
    <property type="project" value="TreeGrafter"/>
</dbReference>
<evidence type="ECO:0000256" key="9">
    <source>
        <dbReference type="ARBA" id="ARBA00022837"/>
    </source>
</evidence>
<keyword evidence="3" id="KW-1003">Cell membrane</keyword>
<evidence type="ECO:0000256" key="4">
    <source>
        <dbReference type="ARBA" id="ARBA00022685"/>
    </source>
</evidence>
<dbReference type="EMBL" id="JAURVH010001529">
    <property type="protein sequence ID" value="KAK5908875.1"/>
    <property type="molecule type" value="Genomic_DNA"/>
</dbReference>
<dbReference type="InterPro" id="IPR039808">
    <property type="entry name" value="Cadherin"/>
</dbReference>
<evidence type="ECO:0000256" key="1">
    <source>
        <dbReference type="ARBA" id="ARBA00004251"/>
    </source>
</evidence>
<evidence type="ECO:0000256" key="3">
    <source>
        <dbReference type="ARBA" id="ARBA00022475"/>
    </source>
</evidence>
<comment type="function">
    <text evidence="14">Cadherins are calcium-dependent cell adhesion proteins.</text>
</comment>
<evidence type="ECO:0000256" key="12">
    <source>
        <dbReference type="ARBA" id="ARBA00023136"/>
    </source>
</evidence>
<evidence type="ECO:0000256" key="2">
    <source>
        <dbReference type="ARBA" id="ARBA00004282"/>
    </source>
</evidence>
<reference evidence="18 19" key="1">
    <citation type="journal article" date="2023" name="Mol. Biol. Evol.">
        <title>Genomics of Secondarily Temperate Adaptation in the Only Non-Antarctic Icefish.</title>
        <authorList>
            <person name="Rivera-Colon A.G."/>
            <person name="Rayamajhi N."/>
            <person name="Minhas B.F."/>
            <person name="Madrigal G."/>
            <person name="Bilyk K.T."/>
            <person name="Yoon V."/>
            <person name="Hune M."/>
            <person name="Gregory S."/>
            <person name="Cheng C.H.C."/>
            <person name="Catchen J.M."/>
        </authorList>
    </citation>
    <scope>NUCLEOTIDE SEQUENCE [LARGE SCALE GENOMIC DNA]</scope>
    <source>
        <tissue evidence="18">White muscle</tissue>
    </source>
</reference>
<feature type="chain" id="PRO_5042926560" description="Cadherin Y-type LIR-motif domain-containing protein" evidence="16">
    <location>
        <begin position="30"/>
        <end position="281"/>
    </location>
</feature>
<keyword evidence="13" id="KW-0325">Glycoprotein</keyword>
<feature type="signal peptide" evidence="16">
    <location>
        <begin position="1"/>
        <end position="29"/>
    </location>
</feature>
<dbReference type="GO" id="GO:0016477">
    <property type="term" value="P:cell migration"/>
    <property type="evidence" value="ECO:0007669"/>
    <property type="project" value="TreeGrafter"/>
</dbReference>
<dbReference type="AlphaFoldDB" id="A0AAN8CTA7"/>
<sequence>MDFCRKRKGTWKVLSCVTLTVFLSSDSTADIMVKQGPFNLDDPKDYSLDVRISDGGSPLQASITKLAIKSCRCDARRIPTQCKASARRMGVSVHALIAILLCILTILVIVILFVMRKRYQKDSLVSMKNSGEIHEQLVTYDEEGGGEMDTNGYDVSILSSACHDGSLLRHPDHQHPSLYAMVQKPPPHHHLAPPTACKGDMAVMIEVKKDEADHDRDGFPYDTLHVYGYEGPESLAESLSSLGTSSTGSNLDYDFLNDWGPRFRTLAELYGVDGPEYYHQY</sequence>
<keyword evidence="12 15" id="KW-0472">Membrane</keyword>
<dbReference type="InterPro" id="IPR027397">
    <property type="entry name" value="Catenin-bd_sf"/>
</dbReference>
<feature type="domain" description="Cadherin Y-type LIR-motif" evidence="17">
    <location>
        <begin position="212"/>
        <end position="271"/>
    </location>
</feature>
<evidence type="ECO:0000256" key="8">
    <source>
        <dbReference type="ARBA" id="ARBA00022737"/>
    </source>
</evidence>
<keyword evidence="9" id="KW-0106">Calcium</keyword>